<comment type="catalytic activity">
    <reaction evidence="10">
        <text>beta-D-fructose 6-phosphate + ATP = beta-D-fructose 1,6-bisphosphate + ADP + H(+)</text>
        <dbReference type="Rhea" id="RHEA:16109"/>
        <dbReference type="ChEBI" id="CHEBI:15378"/>
        <dbReference type="ChEBI" id="CHEBI:30616"/>
        <dbReference type="ChEBI" id="CHEBI:32966"/>
        <dbReference type="ChEBI" id="CHEBI:57634"/>
        <dbReference type="ChEBI" id="CHEBI:456216"/>
        <dbReference type="EC" id="2.7.1.11"/>
    </reaction>
</comment>
<dbReference type="GO" id="GO:0016208">
    <property type="term" value="F:AMP binding"/>
    <property type="evidence" value="ECO:0007669"/>
    <property type="project" value="TreeGrafter"/>
</dbReference>
<evidence type="ECO:0000256" key="7">
    <source>
        <dbReference type="ARBA" id="ARBA00022777"/>
    </source>
</evidence>
<comment type="caution">
    <text evidence="12">The sequence shown here is derived from an EMBL/GenBank/DDBJ whole genome shotgun (WGS) entry which is preliminary data.</text>
</comment>
<feature type="binding site" description="in other chain" evidence="10">
    <location>
        <begin position="138"/>
        <end position="140"/>
    </location>
    <ligand>
        <name>substrate</name>
        <note>ligand shared between dimeric partners</note>
    </ligand>
</feature>
<comment type="function">
    <text evidence="10">Catalyzes the phosphorylation of D-fructose 6-phosphate to fructose 1,6-bisphosphate by ATP, the first committing step of glycolysis.</text>
</comment>
<dbReference type="GO" id="GO:0046872">
    <property type="term" value="F:metal ion binding"/>
    <property type="evidence" value="ECO:0007669"/>
    <property type="project" value="UniProtKB-KW"/>
</dbReference>
<dbReference type="GO" id="GO:0005524">
    <property type="term" value="F:ATP binding"/>
    <property type="evidence" value="ECO:0007669"/>
    <property type="project" value="UniProtKB-KW"/>
</dbReference>
<keyword evidence="8 10" id="KW-0460">Magnesium</keyword>
<evidence type="ECO:0000256" key="8">
    <source>
        <dbReference type="ARBA" id="ARBA00022842"/>
    </source>
</evidence>
<dbReference type="GO" id="GO:0005945">
    <property type="term" value="C:6-phosphofructokinase complex"/>
    <property type="evidence" value="ECO:0007669"/>
    <property type="project" value="TreeGrafter"/>
</dbReference>
<comment type="pathway">
    <text evidence="3 10">Carbohydrate degradation; glycolysis; D-glyceraldehyde 3-phosphate and glycerone phosphate from D-glucose: step 3/4.</text>
</comment>
<dbReference type="RefSeq" id="WP_066789533.1">
    <property type="nucleotide sequence ID" value="NZ_LWQS01000070.1"/>
</dbReference>
<keyword evidence="6 10" id="KW-0479">Metal-binding</keyword>
<evidence type="ECO:0000256" key="3">
    <source>
        <dbReference type="ARBA" id="ARBA00004679"/>
    </source>
</evidence>
<dbReference type="InterPro" id="IPR035966">
    <property type="entry name" value="PKF_sf"/>
</dbReference>
<dbReference type="GO" id="GO:0048029">
    <property type="term" value="F:monosaccharide binding"/>
    <property type="evidence" value="ECO:0007669"/>
    <property type="project" value="TreeGrafter"/>
</dbReference>
<evidence type="ECO:0000256" key="2">
    <source>
        <dbReference type="ARBA" id="ARBA00004496"/>
    </source>
</evidence>
<dbReference type="AlphaFoldDB" id="A0A178M650"/>
<evidence type="ECO:0000256" key="10">
    <source>
        <dbReference type="HAMAP-Rule" id="MF_01976"/>
    </source>
</evidence>
<dbReference type="Gene3D" id="3.40.50.450">
    <property type="match status" value="1"/>
</dbReference>
<dbReference type="GO" id="GO:0047334">
    <property type="term" value="F:diphosphate-fructose-6-phosphate 1-phosphotransferase activity"/>
    <property type="evidence" value="ECO:0007669"/>
    <property type="project" value="InterPro"/>
</dbReference>
<keyword evidence="10" id="KW-0547">Nucleotide-binding</keyword>
<feature type="binding site" evidence="10">
    <location>
        <position position="116"/>
    </location>
    <ligand>
        <name>Mg(2+)</name>
        <dbReference type="ChEBI" id="CHEBI:18420"/>
        <note>catalytic</note>
    </ligand>
</feature>
<comment type="cofactor">
    <cofactor evidence="1 10">
        <name>Mg(2+)</name>
        <dbReference type="ChEBI" id="CHEBI:18420"/>
    </cofactor>
</comment>
<keyword evidence="7 10" id="KW-0418">Kinase</keyword>
<keyword evidence="13" id="KW-1185">Reference proteome</keyword>
<dbReference type="PROSITE" id="PS00433">
    <property type="entry name" value="PHOSPHOFRUCTOKINASE"/>
    <property type="match status" value="1"/>
</dbReference>
<feature type="binding site" description="in other chain" evidence="10">
    <location>
        <begin position="182"/>
        <end position="184"/>
    </location>
    <ligand>
        <name>substrate</name>
        <note>ligand shared between dimeric partners</note>
    </ligand>
</feature>
<feature type="domain" description="Phosphofructokinase" evidence="11">
    <location>
        <begin position="7"/>
        <end position="303"/>
    </location>
</feature>
<keyword evidence="4 10" id="KW-0963">Cytoplasm</keyword>
<evidence type="ECO:0000256" key="9">
    <source>
        <dbReference type="ARBA" id="ARBA00023152"/>
    </source>
</evidence>
<dbReference type="InterPro" id="IPR012829">
    <property type="entry name" value="Phosphofructokinase_III"/>
</dbReference>
<dbReference type="Pfam" id="PF00365">
    <property type="entry name" value="PFK"/>
    <property type="match status" value="1"/>
</dbReference>
<feature type="active site" description="Proton acceptor" evidence="10">
    <location>
        <position position="140"/>
    </location>
</feature>
<dbReference type="PRINTS" id="PR00476">
    <property type="entry name" value="PHFRCTKINASE"/>
</dbReference>
<dbReference type="GO" id="GO:0030388">
    <property type="term" value="P:fructose 1,6-bisphosphate metabolic process"/>
    <property type="evidence" value="ECO:0007669"/>
    <property type="project" value="TreeGrafter"/>
</dbReference>
<accession>A0A178M650</accession>
<dbReference type="NCBIfam" id="NF002872">
    <property type="entry name" value="PRK03202.1"/>
    <property type="match status" value="1"/>
</dbReference>
<gene>
    <name evidence="10" type="primary">pfkA</name>
    <name evidence="12" type="ORF">A6A03_17325</name>
</gene>
<feature type="binding site" description="in other chain" evidence="10">
    <location>
        <position position="235"/>
    </location>
    <ligand>
        <name>substrate</name>
        <note>ligand shared between dimeric partners</note>
    </ligand>
</feature>
<name>A0A178M650_9CHLR</name>
<dbReference type="FunFam" id="3.40.50.460:FF:000002">
    <property type="entry name" value="ATP-dependent 6-phosphofructokinase"/>
    <property type="match status" value="1"/>
</dbReference>
<feature type="binding site" evidence="10">
    <location>
        <begin position="115"/>
        <end position="118"/>
    </location>
    <ligand>
        <name>ATP</name>
        <dbReference type="ChEBI" id="CHEBI:30616"/>
    </ligand>
</feature>
<dbReference type="InterPro" id="IPR015912">
    <property type="entry name" value="Phosphofructokinase_CS"/>
</dbReference>
<organism evidence="12 13">
    <name type="scientific">Chloroflexus islandicus</name>
    <dbReference type="NCBI Taxonomy" id="1707952"/>
    <lineage>
        <taxon>Bacteria</taxon>
        <taxon>Bacillati</taxon>
        <taxon>Chloroflexota</taxon>
        <taxon>Chloroflexia</taxon>
        <taxon>Chloroflexales</taxon>
        <taxon>Chloroflexineae</taxon>
        <taxon>Chloroflexaceae</taxon>
        <taxon>Chloroflexus</taxon>
    </lineage>
</organism>
<dbReference type="PIRSF" id="PIRSF000532">
    <property type="entry name" value="ATP_PFK_prok"/>
    <property type="match status" value="1"/>
</dbReference>
<keyword evidence="10" id="KW-0067">ATP-binding</keyword>
<dbReference type="GO" id="GO:0061621">
    <property type="term" value="P:canonical glycolysis"/>
    <property type="evidence" value="ECO:0007669"/>
    <property type="project" value="TreeGrafter"/>
</dbReference>
<dbReference type="GO" id="GO:0070095">
    <property type="term" value="F:fructose-6-phosphate binding"/>
    <property type="evidence" value="ECO:0007669"/>
    <property type="project" value="TreeGrafter"/>
</dbReference>
<reference evidence="12 13" key="1">
    <citation type="submission" date="2016-04" db="EMBL/GenBank/DDBJ databases">
        <title>Chloroflexus islandicus sp. nov., a thermophilic filamentous anoxygenic phototrophic bacterium from geyser Strokkur (Iceland).</title>
        <authorList>
            <person name="Gaisin V.A."/>
            <person name="Kalashnikov A.M."/>
            <person name="Sukhacheva M.V."/>
            <person name="Grouzdev D.S."/>
            <person name="Ivanov T.M."/>
            <person name="Kuznetsov B."/>
            <person name="Gorlenko V.M."/>
        </authorList>
    </citation>
    <scope>NUCLEOTIDE SEQUENCE [LARGE SCALE GENOMIC DNA]</scope>
    <source>
        <strain evidence="13">isl-2</strain>
    </source>
</reference>
<dbReference type="OrthoDB" id="9802503at2"/>
<comment type="caution">
    <text evidence="10">Lacks conserved residue(s) required for the propagation of feature annotation.</text>
</comment>
<evidence type="ECO:0000256" key="5">
    <source>
        <dbReference type="ARBA" id="ARBA00022679"/>
    </source>
</evidence>
<evidence type="ECO:0000256" key="1">
    <source>
        <dbReference type="ARBA" id="ARBA00001946"/>
    </source>
</evidence>
<evidence type="ECO:0000313" key="12">
    <source>
        <dbReference type="EMBL" id="OAN44241.1"/>
    </source>
</evidence>
<evidence type="ECO:0000256" key="6">
    <source>
        <dbReference type="ARBA" id="ARBA00022723"/>
    </source>
</evidence>
<dbReference type="GO" id="GO:0006002">
    <property type="term" value="P:fructose 6-phosphate metabolic process"/>
    <property type="evidence" value="ECO:0007669"/>
    <property type="project" value="InterPro"/>
</dbReference>
<dbReference type="InterPro" id="IPR000023">
    <property type="entry name" value="Phosphofructokinase_dom"/>
</dbReference>
<keyword evidence="5 10" id="KW-0808">Transferase</keyword>
<feature type="binding site" evidence="10">
    <location>
        <begin position="78"/>
        <end position="79"/>
    </location>
    <ligand>
        <name>ATP</name>
        <dbReference type="ChEBI" id="CHEBI:30616"/>
    </ligand>
</feature>
<evidence type="ECO:0000256" key="4">
    <source>
        <dbReference type="ARBA" id="ARBA00022490"/>
    </source>
</evidence>
<feature type="binding site" evidence="10">
    <location>
        <position position="272"/>
    </location>
    <ligand>
        <name>substrate</name>
        <note>ligand shared between dimeric partners</note>
    </ligand>
</feature>
<dbReference type="UniPathway" id="UPA00109">
    <property type="reaction ID" value="UER00182"/>
</dbReference>
<feature type="site" description="Important for substrate specificity; cannot use PPi as phosphoryl donor" evidence="10">
    <location>
        <position position="117"/>
    </location>
</feature>
<dbReference type="PANTHER" id="PTHR13697">
    <property type="entry name" value="PHOSPHOFRUCTOKINASE"/>
    <property type="match status" value="1"/>
</dbReference>
<comment type="subunit">
    <text evidence="10">Homodimer or homotetramer.</text>
</comment>
<sequence>MASKKQRIGVLTSGGDAPGLNAVIRAVVKSASSLGWEVLGIHDGFEGLLGTKSYRVLTNADVQGLLPRGGTILRTTNKGHFGPRRSDELSEEDPYVRAVKAIEEMGLRALITIGGEGTQRISLELHKLGAPVIGVPKTIDNDLAGTDRTFGFDTALQVATDAIDRLHTTAASHNRVMVLEVMGRHTGWIALHAGLAGGADVILIPEIPFSIERVAEKVHARDVQGSAFSIIVVAEGARPRGGQEMYIAEGRLGGIGHWVGEQLEHLTGKDVRVVVLGHLQRGGSPSPYDRLLSTRYGAAAVQAAARGIYGEMVALRGQDIVTVPLAEACGYLNRVRPHSDLVLCARSLGIVFGDEL</sequence>
<proteinExistence type="inferred from homology"/>
<dbReference type="GO" id="GO:0042802">
    <property type="term" value="F:identical protein binding"/>
    <property type="evidence" value="ECO:0007669"/>
    <property type="project" value="TreeGrafter"/>
</dbReference>
<evidence type="ECO:0000313" key="13">
    <source>
        <dbReference type="Proteomes" id="UP000078287"/>
    </source>
</evidence>
<keyword evidence="9 10" id="KW-0324">Glycolysis</keyword>
<feature type="binding site" evidence="10">
    <location>
        <position position="175"/>
    </location>
    <ligand>
        <name>substrate</name>
        <note>ligand shared between dimeric partners</note>
    </ligand>
</feature>
<dbReference type="GO" id="GO:0003872">
    <property type="term" value="F:6-phosphofructokinase activity"/>
    <property type="evidence" value="ECO:0007669"/>
    <property type="project" value="UniProtKB-UniRule"/>
</dbReference>
<dbReference type="InterPro" id="IPR022953">
    <property type="entry name" value="ATP_PFK"/>
</dbReference>
<dbReference type="Proteomes" id="UP000078287">
    <property type="component" value="Unassembled WGS sequence"/>
</dbReference>
<dbReference type="SUPFAM" id="SSF53784">
    <property type="entry name" value="Phosphofructokinase"/>
    <property type="match status" value="1"/>
</dbReference>
<dbReference type="PANTHER" id="PTHR13697:SF52">
    <property type="entry name" value="ATP-DEPENDENT 6-PHOSPHOFRUCTOKINASE 3"/>
    <property type="match status" value="1"/>
</dbReference>
<comment type="similarity">
    <text evidence="10">Belongs to the phosphofructokinase type A (PFKA) family. Mixed-substrate PFK group III subfamily.</text>
</comment>
<dbReference type="EC" id="2.7.1.11" evidence="10"/>
<dbReference type="STRING" id="1707952.A6A03_17325"/>
<comment type="subcellular location">
    <subcellularLocation>
        <location evidence="2 10">Cytoplasm</location>
    </subcellularLocation>
</comment>
<protein>
    <recommendedName>
        <fullName evidence="10">ATP-dependent 6-phosphofructokinase</fullName>
        <shortName evidence="10">ATP-PFK</shortName>
        <shortName evidence="10">Phosphofructokinase</shortName>
        <ecNumber evidence="10">2.7.1.11</ecNumber>
    </recommendedName>
    <alternativeName>
        <fullName evidence="10">Phosphohexokinase</fullName>
    </alternativeName>
</protein>
<dbReference type="EMBL" id="LWQS01000070">
    <property type="protein sequence ID" value="OAN44241.1"/>
    <property type="molecule type" value="Genomic_DNA"/>
</dbReference>
<evidence type="ECO:0000259" key="11">
    <source>
        <dbReference type="Pfam" id="PF00365"/>
    </source>
</evidence>
<feature type="binding site" description="in other chain" evidence="10">
    <location>
        <begin position="278"/>
        <end position="281"/>
    </location>
    <ligand>
        <name>substrate</name>
        <note>ligand shared between dimeric partners</note>
    </ligand>
</feature>
<feature type="binding site" evidence="10">
    <location>
        <position position="15"/>
    </location>
    <ligand>
        <name>ATP</name>
        <dbReference type="ChEBI" id="CHEBI:30616"/>
    </ligand>
</feature>
<dbReference type="Gene3D" id="3.40.50.460">
    <property type="entry name" value="Phosphofructokinase domain"/>
    <property type="match status" value="1"/>
</dbReference>
<dbReference type="InterPro" id="IPR012003">
    <property type="entry name" value="ATP_PFK_prok-type"/>
</dbReference>
<dbReference type="HAMAP" id="MF_01976">
    <property type="entry name" value="Phosphofructokinase_III"/>
    <property type="match status" value="1"/>
</dbReference>